<name>A0A1G1V2X6_9BACT</name>
<protein>
    <recommendedName>
        <fullName evidence="1">Glycosyltransferase 2-like domain-containing protein</fullName>
    </recommendedName>
</protein>
<dbReference type="EMBL" id="MHBW01000005">
    <property type="protein sequence ID" value="OGY09731.1"/>
    <property type="molecule type" value="Genomic_DNA"/>
</dbReference>
<reference evidence="2 3" key="1">
    <citation type="journal article" date="2016" name="Nat. Commun.">
        <title>Thousands of microbial genomes shed light on interconnected biogeochemical processes in an aquifer system.</title>
        <authorList>
            <person name="Anantharaman K."/>
            <person name="Brown C.T."/>
            <person name="Hug L.A."/>
            <person name="Sharon I."/>
            <person name="Castelle C.J."/>
            <person name="Probst A.J."/>
            <person name="Thomas B.C."/>
            <person name="Singh A."/>
            <person name="Wilkins M.J."/>
            <person name="Karaoz U."/>
            <person name="Brodie E.L."/>
            <person name="Williams K.H."/>
            <person name="Hubbard S.S."/>
            <person name="Banfield J.F."/>
        </authorList>
    </citation>
    <scope>NUCLEOTIDE SEQUENCE [LARGE SCALE GENOMIC DNA]</scope>
</reference>
<comment type="caution">
    <text evidence="2">The sequence shown here is derived from an EMBL/GenBank/DDBJ whole genome shotgun (WGS) entry which is preliminary data.</text>
</comment>
<evidence type="ECO:0000313" key="2">
    <source>
        <dbReference type="EMBL" id="OGY09731.1"/>
    </source>
</evidence>
<dbReference type="Pfam" id="PF00535">
    <property type="entry name" value="Glycos_transf_2"/>
    <property type="match status" value="1"/>
</dbReference>
<dbReference type="STRING" id="1797513.A2782_02740"/>
<feature type="domain" description="Glycosyltransferase 2-like" evidence="1">
    <location>
        <begin position="9"/>
        <end position="173"/>
    </location>
</feature>
<dbReference type="PANTHER" id="PTHR10859">
    <property type="entry name" value="GLYCOSYL TRANSFERASE"/>
    <property type="match status" value="1"/>
</dbReference>
<proteinExistence type="predicted"/>
<sequence length="251" mass="28318">MSKNTPFLSVVVPAYNEEVNIKRGAPEKLVSYLKEQKYTWEVIFVDDGSTDNTASLLEKLKNQEQRVRLIRNPHQGKAATVTTGVGKAIGAIILFTDTDQATPMNQVEKFLPHFKQGYDVVIGSRHGRAGMPFIRKITAYGFVILRTMILRLPFKDTQTGFKAFRQEAARDIFSRLKIFGKGGVISGAAVKAGFDLEILFVARKLGYKIKEMSVEWHHPGTTRVNIIKDSIDGLRDMLRIRWNALQGKYKS</sequence>
<dbReference type="Proteomes" id="UP000177967">
    <property type="component" value="Unassembled WGS sequence"/>
</dbReference>
<accession>A0A1G1V2X6</accession>
<dbReference type="GO" id="GO:0006487">
    <property type="term" value="P:protein N-linked glycosylation"/>
    <property type="evidence" value="ECO:0007669"/>
    <property type="project" value="TreeGrafter"/>
</dbReference>
<dbReference type="AlphaFoldDB" id="A0A1G1V2X6"/>
<dbReference type="Gene3D" id="3.90.550.10">
    <property type="entry name" value="Spore Coat Polysaccharide Biosynthesis Protein SpsA, Chain A"/>
    <property type="match status" value="1"/>
</dbReference>
<evidence type="ECO:0000313" key="3">
    <source>
        <dbReference type="Proteomes" id="UP000177967"/>
    </source>
</evidence>
<dbReference type="SUPFAM" id="SSF53448">
    <property type="entry name" value="Nucleotide-diphospho-sugar transferases"/>
    <property type="match status" value="1"/>
</dbReference>
<dbReference type="InterPro" id="IPR029044">
    <property type="entry name" value="Nucleotide-diphossugar_trans"/>
</dbReference>
<dbReference type="InterPro" id="IPR001173">
    <property type="entry name" value="Glyco_trans_2-like"/>
</dbReference>
<gene>
    <name evidence="2" type="ORF">A2782_02740</name>
</gene>
<organism evidence="2 3">
    <name type="scientific">Candidatus Blackburnbacteria bacterium RIFCSPHIGHO2_01_FULL_43_15b</name>
    <dbReference type="NCBI Taxonomy" id="1797513"/>
    <lineage>
        <taxon>Bacteria</taxon>
        <taxon>Candidatus Blackburniibacteriota</taxon>
    </lineage>
</organism>
<dbReference type="PANTHER" id="PTHR10859:SF91">
    <property type="entry name" value="DOLICHYL-PHOSPHATE BETA-GLUCOSYLTRANSFERASE"/>
    <property type="match status" value="1"/>
</dbReference>
<evidence type="ECO:0000259" key="1">
    <source>
        <dbReference type="Pfam" id="PF00535"/>
    </source>
</evidence>